<reference evidence="1" key="1">
    <citation type="submission" date="2016-11" db="EMBL/GenBank/DDBJ databases">
        <authorList>
            <person name="Varghese N."/>
            <person name="Submissions S."/>
        </authorList>
    </citation>
    <scope>NUCLEOTIDE SEQUENCE [LARGE SCALE GENOMIC DNA]</scope>
    <source>
        <strain evidence="1">DSM 16785</strain>
    </source>
</reference>
<protein>
    <recommendedName>
        <fullName evidence="3">HEAT repeat domain-containing protein</fullName>
    </recommendedName>
</protein>
<dbReference type="InterPro" id="IPR016024">
    <property type="entry name" value="ARM-type_fold"/>
</dbReference>
<evidence type="ECO:0000313" key="2">
    <source>
        <dbReference type="Proteomes" id="UP000184334"/>
    </source>
</evidence>
<proteinExistence type="predicted"/>
<dbReference type="Proteomes" id="UP000184334">
    <property type="component" value="Unassembled WGS sequence"/>
</dbReference>
<dbReference type="STRING" id="1122195.SAMN02745164_00341"/>
<dbReference type="RefSeq" id="WP_072862786.1">
    <property type="nucleotide sequence ID" value="NZ_FQUI01000003.1"/>
</dbReference>
<dbReference type="SUPFAM" id="SSF48371">
    <property type="entry name" value="ARM repeat"/>
    <property type="match status" value="1"/>
</dbReference>
<dbReference type="InterPro" id="IPR011989">
    <property type="entry name" value="ARM-like"/>
</dbReference>
<comment type="caution">
    <text evidence="1">The sequence shown here is derived from an EMBL/GenBank/DDBJ whole genome shotgun (WGS) entry which is preliminary data.</text>
</comment>
<dbReference type="AlphaFoldDB" id="A0A1M4T201"/>
<organism evidence="1 2">
    <name type="scientific">Marinitoga hydrogenitolerans (strain DSM 16785 / JCM 12826 / AT1271)</name>
    <dbReference type="NCBI Taxonomy" id="1122195"/>
    <lineage>
        <taxon>Bacteria</taxon>
        <taxon>Thermotogati</taxon>
        <taxon>Thermotogota</taxon>
        <taxon>Thermotogae</taxon>
        <taxon>Petrotogales</taxon>
        <taxon>Petrotogaceae</taxon>
        <taxon>Marinitoga</taxon>
    </lineage>
</organism>
<evidence type="ECO:0008006" key="3">
    <source>
        <dbReference type="Google" id="ProtNLM"/>
    </source>
</evidence>
<sequence length="424" mass="49476">MSNPIIEAYKILQEKIRHDNMKLYLELLESKVSTVKAKSIQELLKQKVEITHMHEMLKDNSPNVRLSALKYLEKMGKLDCEILKELFNDISSVIRKEAIKLYLSLGCEDFESLYPLAKDPDFKVRFQLVNSFIEFYPEDLDKIRDKFEDETNPQIKILLNMSENINEIILSEEVPISLKKLVLKRYFEANDSVTVYNTFSEIYHNVDKNMKLILIKYISGLPCEISKPFFTKNIDEEKDIELLYELVNKGKKICGNDIIQDWIIDKFIDTDMPKIKNFGFKLAMEKDDMNYVDYARSLLNVVEDELLSGAISYLLHFLDYTLLDKIPDFLNSLSIKRKNYALQIIKKLKAEQFIMDVSKIAENKIYPVNLRKNALNILKILKANNFWETPYNILKDENENGTLKLTALTTLLKLNPEVVPSVLE</sequence>
<evidence type="ECO:0000313" key="1">
    <source>
        <dbReference type="EMBL" id="SHE38454.1"/>
    </source>
</evidence>
<keyword evidence="2" id="KW-1185">Reference proteome</keyword>
<dbReference type="EMBL" id="FQUI01000003">
    <property type="protein sequence ID" value="SHE38454.1"/>
    <property type="molecule type" value="Genomic_DNA"/>
</dbReference>
<accession>A0A1M4T201</accession>
<dbReference type="Gene3D" id="1.25.10.10">
    <property type="entry name" value="Leucine-rich Repeat Variant"/>
    <property type="match status" value="1"/>
</dbReference>
<name>A0A1M4T201_MARH1</name>
<gene>
    <name evidence="1" type="ORF">SAMN02745164_00341</name>
</gene>
<dbReference type="OrthoDB" id="40965at2"/>